<feature type="compositionally biased region" description="Basic and acidic residues" evidence="1">
    <location>
        <begin position="476"/>
        <end position="487"/>
    </location>
</feature>
<dbReference type="AlphaFoldDB" id="A0A316Z0R4"/>
<dbReference type="GeneID" id="37047367"/>
<dbReference type="RefSeq" id="XP_025381111.1">
    <property type="nucleotide sequence ID" value="XM_025525451.1"/>
</dbReference>
<evidence type="ECO:0000313" key="2">
    <source>
        <dbReference type="EMBL" id="PWN93913.1"/>
    </source>
</evidence>
<feature type="compositionally biased region" description="Low complexity" evidence="1">
    <location>
        <begin position="463"/>
        <end position="474"/>
    </location>
</feature>
<dbReference type="STRING" id="215250.A0A316Z0R4"/>
<dbReference type="Proteomes" id="UP000245768">
    <property type="component" value="Unassembled WGS sequence"/>
</dbReference>
<feature type="region of interest" description="Disordered" evidence="1">
    <location>
        <begin position="405"/>
        <end position="487"/>
    </location>
</feature>
<name>A0A316Z0R4_9BASI</name>
<evidence type="ECO:0000256" key="1">
    <source>
        <dbReference type="SAM" id="MobiDB-lite"/>
    </source>
</evidence>
<feature type="compositionally biased region" description="Basic and acidic residues" evidence="1">
    <location>
        <begin position="448"/>
        <end position="462"/>
    </location>
</feature>
<reference evidence="2" key="1">
    <citation type="journal article" date="2018" name="Mol. Biol. Evol.">
        <title>Broad Genomic Sampling Reveals a Smut Pathogenic Ancestry of the Fungal Clade Ustilaginomycotina.</title>
        <authorList>
            <person name="Kijpornyongpan T."/>
            <person name="Mondo S.J."/>
            <person name="Barry K."/>
            <person name="Sandor L."/>
            <person name="Lee J."/>
            <person name="Lipzen A."/>
            <person name="Pangilinan J."/>
            <person name="LaButti K."/>
            <person name="Hainaut M."/>
            <person name="Henrissat B."/>
            <person name="Grigoriev I.V."/>
            <person name="Spatafora J.W."/>
            <person name="Aime M.C."/>
        </authorList>
    </citation>
    <scope>NUCLEOTIDE SEQUENCE [LARGE SCALE GENOMIC DNA]</scope>
    <source>
        <strain evidence="2">MCA 4198</strain>
    </source>
</reference>
<protein>
    <submittedName>
        <fullName evidence="2">Uncharacterized protein</fullName>
    </submittedName>
</protein>
<dbReference type="Pfam" id="PF07173">
    <property type="entry name" value="GRDP-like"/>
    <property type="match status" value="1"/>
</dbReference>
<accession>A0A316Z0R4</accession>
<organism evidence="2 3">
    <name type="scientific">Acaromyces ingoldii</name>
    <dbReference type="NCBI Taxonomy" id="215250"/>
    <lineage>
        <taxon>Eukaryota</taxon>
        <taxon>Fungi</taxon>
        <taxon>Dikarya</taxon>
        <taxon>Basidiomycota</taxon>
        <taxon>Ustilaginomycotina</taxon>
        <taxon>Exobasidiomycetes</taxon>
        <taxon>Exobasidiales</taxon>
        <taxon>Cryptobasidiaceae</taxon>
        <taxon>Acaromyces</taxon>
    </lineage>
</organism>
<dbReference type="InParanoid" id="A0A316Z0R4"/>
<dbReference type="PANTHER" id="PTHR34365">
    <property type="entry name" value="ENOLASE (DUF1399)"/>
    <property type="match status" value="1"/>
</dbReference>
<dbReference type="InterPro" id="IPR009836">
    <property type="entry name" value="GRDP-like"/>
</dbReference>
<dbReference type="OrthoDB" id="2684236at2759"/>
<dbReference type="PANTHER" id="PTHR34365:SF7">
    <property type="entry name" value="GLYCINE-RICH DOMAIN-CONTAINING PROTEIN 1"/>
    <property type="match status" value="1"/>
</dbReference>
<sequence length="591" mass="64451">MLNPSRYIEDAHLVPTRYVLLRVRFPLAKLARRLEGDGINIIANDARGNWQGLTGLAFDPFGADAQPLPSPQEAVSLEGTVVRCPNSACKAEQPLSWQQAAQPDWSIKCPSCSLLIRKETLLGKRFFDDMNVWRSRGSDTNGWRMRGGVLSKANGKPFHKDPYNPILYRLVQSNRKLSGTNEDARGKKIFDSTVDVIGKIEQGKATTPQAAFESERYDIEAISKSIYDRLSPGLDEAQRKQLHRRVSLMMSYYIDSHPLSPASLDLVAAVQRQFGFVDEMDSLGWLSGQLPSRELQEGLDNAIVRYHGWLNLSFRYPTAFISPTLDIDLAWHTHQLSPDYYTDCFRLLGRFLDHDDKVEKGRLGDAFQDTADLWRKLYDQPYSWCGCAEHRKKFATAKKLLSKLKGKSRARDDDDEDDAGEAAEEAPEGSIPTHPSAHNAVQVGEDSESVREKQDTTEEKSVKVMSASSSSGSGTRDGRQQHDNPFKRDYANMAPFLYIPAAHEAGGAVPGKCGLDTVGAGACLGGQASMINDRFARVMNIESNRLTMGSSGYPAYSGVGFVAMGGFGNCGGGGGGCGGGGGGCGGGGGGC</sequence>
<proteinExistence type="predicted"/>
<evidence type="ECO:0000313" key="3">
    <source>
        <dbReference type="Proteomes" id="UP000245768"/>
    </source>
</evidence>
<keyword evidence="3" id="KW-1185">Reference proteome</keyword>
<feature type="compositionally biased region" description="Acidic residues" evidence="1">
    <location>
        <begin position="413"/>
        <end position="427"/>
    </location>
</feature>
<dbReference type="EMBL" id="KZ819634">
    <property type="protein sequence ID" value="PWN93913.1"/>
    <property type="molecule type" value="Genomic_DNA"/>
</dbReference>
<gene>
    <name evidence="2" type="ORF">FA10DRAFT_35290</name>
</gene>